<reference evidence="1" key="1">
    <citation type="submission" date="2019-02" db="EMBL/GenBank/DDBJ databases">
        <authorList>
            <person name="Gruber-Vodicka R. H."/>
            <person name="Seah K. B. B."/>
        </authorList>
    </citation>
    <scope>NUCLEOTIDE SEQUENCE</scope>
    <source>
        <strain evidence="1">BECK_S1320</strain>
    </source>
</reference>
<evidence type="ECO:0000313" key="1">
    <source>
        <dbReference type="EMBL" id="VFK49494.1"/>
    </source>
</evidence>
<dbReference type="EMBL" id="CAADFU010000183">
    <property type="protein sequence ID" value="VFK49494.1"/>
    <property type="molecule type" value="Genomic_DNA"/>
</dbReference>
<accession>A0A450Z6S8</accession>
<dbReference type="AlphaFoldDB" id="A0A450Z6S8"/>
<name>A0A450Z6S8_9GAMM</name>
<organism evidence="1">
    <name type="scientific">Candidatus Kentrum sp. SD</name>
    <dbReference type="NCBI Taxonomy" id="2126332"/>
    <lineage>
        <taxon>Bacteria</taxon>
        <taxon>Pseudomonadati</taxon>
        <taxon>Pseudomonadota</taxon>
        <taxon>Gammaproteobacteria</taxon>
        <taxon>Candidatus Kentrum</taxon>
    </lineage>
</organism>
<sequence>MGRKAELTLTLRGFALIGDAYTVRKTQRGFQHLARLRLRPMNHNSALVKGR</sequence>
<protein>
    <submittedName>
        <fullName evidence="1">Uncharacterized protein</fullName>
    </submittedName>
</protein>
<gene>
    <name evidence="1" type="ORF">BECKSD772E_GA0070983_11834</name>
</gene>
<proteinExistence type="predicted"/>